<dbReference type="InterPro" id="IPR036388">
    <property type="entry name" value="WH-like_DNA-bd_sf"/>
</dbReference>
<dbReference type="EMBL" id="QEKI01000002">
    <property type="protein sequence ID" value="PVY43161.1"/>
    <property type="molecule type" value="Genomic_DNA"/>
</dbReference>
<sequence>MMKTSEKKNLILTALYEQGLNGQSYDVKELMSSHSIFKAGELRVLTKSLEDAGLIKMSATREAIYVELTADGAEYVEDFPGSSTQSNNYEPTDTFSASEKKIIIEKLNDLTEQLKQLQLGQEITYDDIRAEMQEMKQLSNVLGKKHWFQVLKGKMIDIGLGSLSDKAFSLMSDAFTDGTPLLNNP</sequence>
<accession>A0A2U1B3J5</accession>
<protein>
    <submittedName>
        <fullName evidence="1">Uncharacterized protein</fullName>
    </submittedName>
</protein>
<gene>
    <name evidence="1" type="ORF">C8E01_102338</name>
</gene>
<evidence type="ECO:0000313" key="1">
    <source>
        <dbReference type="EMBL" id="PVY43161.1"/>
    </source>
</evidence>
<reference evidence="1 2" key="1">
    <citation type="submission" date="2018-04" db="EMBL/GenBank/DDBJ databases">
        <title>Genomic Encyclopedia of Type Strains, Phase IV (KMG-IV): sequencing the most valuable type-strain genomes for metagenomic binning, comparative biology and taxonomic classification.</title>
        <authorList>
            <person name="Goeker M."/>
        </authorList>
    </citation>
    <scope>NUCLEOTIDE SEQUENCE [LARGE SCALE GENOMIC DNA]</scope>
    <source>
        <strain evidence="1 2">DSM 100231</strain>
    </source>
</reference>
<dbReference type="Proteomes" id="UP000245466">
    <property type="component" value="Unassembled WGS sequence"/>
</dbReference>
<comment type="caution">
    <text evidence="1">The sequence shown here is derived from an EMBL/GenBank/DDBJ whole genome shotgun (WGS) entry which is preliminary data.</text>
</comment>
<dbReference type="RefSeq" id="WP_116542190.1">
    <property type="nucleotide sequence ID" value="NZ_QEKI01000002.1"/>
</dbReference>
<dbReference type="AlphaFoldDB" id="A0A2U1B3J5"/>
<evidence type="ECO:0000313" key="2">
    <source>
        <dbReference type="Proteomes" id="UP000245466"/>
    </source>
</evidence>
<proteinExistence type="predicted"/>
<dbReference type="Gene3D" id="1.10.10.10">
    <property type="entry name" value="Winged helix-like DNA-binding domain superfamily/Winged helix DNA-binding domain"/>
    <property type="match status" value="1"/>
</dbReference>
<name>A0A2U1B3J5_9BACT</name>
<organism evidence="1 2">
    <name type="scientific">Pontibacter virosus</name>
    <dbReference type="NCBI Taxonomy" id="1765052"/>
    <lineage>
        <taxon>Bacteria</taxon>
        <taxon>Pseudomonadati</taxon>
        <taxon>Bacteroidota</taxon>
        <taxon>Cytophagia</taxon>
        <taxon>Cytophagales</taxon>
        <taxon>Hymenobacteraceae</taxon>
        <taxon>Pontibacter</taxon>
    </lineage>
</organism>
<dbReference type="OrthoDB" id="1376646at2"/>
<keyword evidence="2" id="KW-1185">Reference proteome</keyword>